<evidence type="ECO:0000259" key="3">
    <source>
        <dbReference type="Pfam" id="PF12706"/>
    </source>
</evidence>
<dbReference type="SUPFAM" id="SSF56281">
    <property type="entry name" value="Metallo-hydrolase/oxidoreductase"/>
    <property type="match status" value="1"/>
</dbReference>
<dbReference type="InterPro" id="IPR001279">
    <property type="entry name" value="Metallo-B-lactamas"/>
</dbReference>
<gene>
    <name evidence="4" type="ORF">HMPREF9064_0712</name>
</gene>
<proteinExistence type="predicted"/>
<dbReference type="Pfam" id="PF12706">
    <property type="entry name" value="Lactamase_B_2"/>
    <property type="match status" value="1"/>
</dbReference>
<accession>E6KX18</accession>
<comment type="caution">
    <text evidence="4">The sequence shown here is derived from an EMBL/GenBank/DDBJ whole genome shotgun (WGS) entry which is preliminary data.</text>
</comment>
<dbReference type="Proteomes" id="UP000032871">
    <property type="component" value="Unassembled WGS sequence"/>
</dbReference>
<evidence type="ECO:0000313" key="4">
    <source>
        <dbReference type="EMBL" id="EFU68049.1"/>
    </source>
</evidence>
<keyword evidence="2" id="KW-0732">Signal</keyword>
<protein>
    <submittedName>
        <fullName evidence="4">Hydrolase</fullName>
    </submittedName>
</protein>
<dbReference type="HOGENOM" id="CLU_096448_0_0_6"/>
<dbReference type="InterPro" id="IPR036866">
    <property type="entry name" value="RibonucZ/Hydroxyglut_hydro"/>
</dbReference>
<feature type="chain" id="PRO_5003205632" evidence="2">
    <location>
        <begin position="34"/>
        <end position="303"/>
    </location>
</feature>
<organism evidence="4 5">
    <name type="scientific">Aggregatibacter segnis ATCC 33393</name>
    <dbReference type="NCBI Taxonomy" id="888057"/>
    <lineage>
        <taxon>Bacteria</taxon>
        <taxon>Pseudomonadati</taxon>
        <taxon>Pseudomonadota</taxon>
        <taxon>Gammaproteobacteria</taxon>
        <taxon>Pasteurellales</taxon>
        <taxon>Pasteurellaceae</taxon>
        <taxon>Aggregatibacter</taxon>
    </lineage>
</organism>
<feature type="signal peptide" evidence="2">
    <location>
        <begin position="1"/>
        <end position="33"/>
    </location>
</feature>
<dbReference type="AlphaFoldDB" id="E6KX18"/>
<feature type="domain" description="Metallo-beta-lactamase" evidence="3">
    <location>
        <begin position="61"/>
        <end position="267"/>
    </location>
</feature>
<dbReference type="PANTHER" id="PTHR43546">
    <property type="entry name" value="UPF0173 METAL-DEPENDENT HYDROLASE MJ1163-RELATED"/>
    <property type="match status" value="1"/>
</dbReference>
<evidence type="ECO:0000313" key="5">
    <source>
        <dbReference type="Proteomes" id="UP000032871"/>
    </source>
</evidence>
<dbReference type="GO" id="GO:0016787">
    <property type="term" value="F:hydrolase activity"/>
    <property type="evidence" value="ECO:0007669"/>
    <property type="project" value="UniProtKB-KW"/>
</dbReference>
<dbReference type="InterPro" id="IPR050114">
    <property type="entry name" value="UPF0173_UPF0282_UlaG_hydrolase"/>
</dbReference>
<dbReference type="PANTHER" id="PTHR43546:SF9">
    <property type="entry name" value="L-ASCORBATE-6-PHOSPHATE LACTONASE ULAG-RELATED"/>
    <property type="match status" value="1"/>
</dbReference>
<dbReference type="Gene3D" id="3.60.15.10">
    <property type="entry name" value="Ribonuclease Z/Hydroxyacylglutathione hydrolase-like"/>
    <property type="match status" value="1"/>
</dbReference>
<name>E6KX18_9PAST</name>
<keyword evidence="1 4" id="KW-0378">Hydrolase</keyword>
<dbReference type="EMBL" id="AEPS01000003">
    <property type="protein sequence ID" value="EFU68049.1"/>
    <property type="molecule type" value="Genomic_DNA"/>
</dbReference>
<evidence type="ECO:0000256" key="2">
    <source>
        <dbReference type="SAM" id="SignalP"/>
    </source>
</evidence>
<sequence>MFIHSITYRKGKTMNLKTLISTTALAISANTFAVDLASKNTDSYQHIRNATGRLNYAGKTFLIDPMLAEKGRYAGFEGTLNSHLRNPLVELPMKTEDTFKDVDAIILTHTHEDHWDEVAQKILPKSIKIFVQHERDGDLLKAQGFTNITSLSLEKPVEFEGIILNKTGGSHGTTEMYAVPQLAEILDEAMGVTFQAKGHPTVYLVGDTVWTAEVNKAINRYKPDVMIMNTGDARTLAFPNDGIIMGLQDVAHARNMLPNTKLITVHMDAVNHMSVYRKDLRQFVQANKLENVVIPEDGETVNF</sequence>
<evidence type="ECO:0000256" key="1">
    <source>
        <dbReference type="ARBA" id="ARBA00022801"/>
    </source>
</evidence>
<reference evidence="4 5" key="1">
    <citation type="submission" date="2010-12" db="EMBL/GenBank/DDBJ databases">
        <authorList>
            <person name="Muzny D."/>
            <person name="Qin X."/>
            <person name="Deng J."/>
            <person name="Jiang H."/>
            <person name="Liu Y."/>
            <person name="Qu J."/>
            <person name="Song X.-Z."/>
            <person name="Zhang L."/>
            <person name="Thornton R."/>
            <person name="Coyle M."/>
            <person name="Francisco L."/>
            <person name="Jackson L."/>
            <person name="Javaid M."/>
            <person name="Korchina V."/>
            <person name="Kovar C."/>
            <person name="Mata R."/>
            <person name="Mathew T."/>
            <person name="Ngo R."/>
            <person name="Nguyen L."/>
            <person name="Nguyen N."/>
            <person name="Okwuonu G."/>
            <person name="Ongeri F."/>
            <person name="Pham C."/>
            <person name="Simmons D."/>
            <person name="Wilczek-Boney K."/>
            <person name="Hale W."/>
            <person name="Jakkamsetti A."/>
            <person name="Pham P."/>
            <person name="Ruth R."/>
            <person name="San Lucas F."/>
            <person name="Warren J."/>
            <person name="Zhang J."/>
            <person name="Zhao Z."/>
            <person name="Zhou C."/>
            <person name="Zhu D."/>
            <person name="Lee S."/>
            <person name="Bess C."/>
            <person name="Blankenburg K."/>
            <person name="Forbes L."/>
            <person name="Fu Q."/>
            <person name="Gubbala S."/>
            <person name="Hirani K."/>
            <person name="Jayaseelan J.C."/>
            <person name="Lara F."/>
            <person name="Munidasa M."/>
            <person name="Palculict T."/>
            <person name="Patil S."/>
            <person name="Pu L.-L."/>
            <person name="Saada N."/>
            <person name="Tang L."/>
            <person name="Weissenberger G."/>
            <person name="Zhu Y."/>
            <person name="Hemphill L."/>
            <person name="Shang Y."/>
            <person name="Youmans B."/>
            <person name="Ayvaz T."/>
            <person name="Ross M."/>
            <person name="Santibanez J."/>
            <person name="Aqrawi P."/>
            <person name="Gross S."/>
            <person name="Joshi V."/>
            <person name="Fowler G."/>
            <person name="Nazareth L."/>
            <person name="Reid J."/>
            <person name="Worley K."/>
            <person name="Petrosino J."/>
            <person name="Highlander S."/>
            <person name="Gibbs R."/>
        </authorList>
    </citation>
    <scope>NUCLEOTIDE SEQUENCE [LARGE SCALE GENOMIC DNA]</scope>
    <source>
        <strain evidence="4 5">ATCC 33393</strain>
    </source>
</reference>
<keyword evidence="5" id="KW-1185">Reference proteome</keyword>